<protein>
    <submittedName>
        <fullName evidence="1">Uncharacterized protein</fullName>
    </submittedName>
</protein>
<name>A0ABT5GYM1_9VIBR</name>
<evidence type="ECO:0000313" key="2">
    <source>
        <dbReference type="Proteomes" id="UP001150001"/>
    </source>
</evidence>
<comment type="caution">
    <text evidence="1">The sequence shown here is derived from an EMBL/GenBank/DDBJ whole genome shotgun (WGS) entry which is preliminary data.</text>
</comment>
<dbReference type="RefSeq" id="WP_161945470.1">
    <property type="nucleotide sequence ID" value="NZ_CM004621.1"/>
</dbReference>
<keyword evidence="2" id="KW-1185">Reference proteome</keyword>
<sequence length="63" mass="7194">MNLLIFQELVHCQFMDINGPRVMKIDNNRLFTVKSAFLRDRRAAINARVVHGGSLRLISVLSP</sequence>
<dbReference type="EMBL" id="JAPFIT010000022">
    <property type="protein sequence ID" value="MDC5742342.1"/>
    <property type="molecule type" value="Genomic_DNA"/>
</dbReference>
<dbReference type="Proteomes" id="UP001150001">
    <property type="component" value="Unassembled WGS sequence"/>
</dbReference>
<reference evidence="1" key="1">
    <citation type="submission" date="2022-11" db="EMBL/GenBank/DDBJ databases">
        <title>Role of the vibriolysin VemA secreted by the emergent pathogen Vibrio europaeus in the colonization of Manila clam mucus.</title>
        <authorList>
            <person name="Martinez C."/>
            <person name="Rodriguez S."/>
            <person name="Vences A."/>
            <person name="Barja J.L."/>
            <person name="Toranzo A.E."/>
            <person name="Dubert J."/>
        </authorList>
    </citation>
    <scope>NUCLEOTIDE SEQUENCE</scope>
    <source>
        <strain evidence="1">3454</strain>
    </source>
</reference>
<accession>A0ABT5GYM1</accession>
<dbReference type="GeneID" id="78078999"/>
<gene>
    <name evidence="1" type="ORF">OPW20_19910</name>
</gene>
<evidence type="ECO:0000313" key="1">
    <source>
        <dbReference type="EMBL" id="MDC5742342.1"/>
    </source>
</evidence>
<organism evidence="1 2">
    <name type="scientific">Vibrio europaeus</name>
    <dbReference type="NCBI Taxonomy" id="300876"/>
    <lineage>
        <taxon>Bacteria</taxon>
        <taxon>Pseudomonadati</taxon>
        <taxon>Pseudomonadota</taxon>
        <taxon>Gammaproteobacteria</taxon>
        <taxon>Vibrionales</taxon>
        <taxon>Vibrionaceae</taxon>
        <taxon>Vibrio</taxon>
        <taxon>Vibrio oreintalis group</taxon>
    </lineage>
</organism>
<proteinExistence type="predicted"/>